<protein>
    <recommendedName>
        <fullName evidence="2">Cupin-like domain-containing protein</fullName>
    </recommendedName>
</protein>
<proteinExistence type="predicted"/>
<name>A0A6C0AGW0_9ZZZZ</name>
<dbReference type="Gene3D" id="2.60.120.650">
    <property type="entry name" value="Cupin"/>
    <property type="match status" value="1"/>
</dbReference>
<reference evidence="1" key="1">
    <citation type="journal article" date="2020" name="Nature">
        <title>Giant virus diversity and host interactions through global metagenomics.</title>
        <authorList>
            <person name="Schulz F."/>
            <person name="Roux S."/>
            <person name="Paez-Espino D."/>
            <person name="Jungbluth S."/>
            <person name="Walsh D.A."/>
            <person name="Denef V.J."/>
            <person name="McMahon K.D."/>
            <person name="Konstantinidis K.T."/>
            <person name="Eloe-Fadrosh E.A."/>
            <person name="Kyrpides N.C."/>
            <person name="Woyke T."/>
        </authorList>
    </citation>
    <scope>NUCLEOTIDE SEQUENCE</scope>
    <source>
        <strain evidence="1">GVMAG-S-1035118-87</strain>
    </source>
</reference>
<organism evidence="1">
    <name type="scientific">viral metagenome</name>
    <dbReference type="NCBI Taxonomy" id="1070528"/>
    <lineage>
        <taxon>unclassified sequences</taxon>
        <taxon>metagenomes</taxon>
        <taxon>organismal metagenomes</taxon>
    </lineage>
</organism>
<sequence length="275" mass="32017">MNIGILATICIVTVLYIHIHFQLHTSNDLEIYEIAMPTKTKLEEVCNFKQPVLFDYYEETISRCTLDSLDEYSAFDVMVFDDTHVGISLPLEKARELFKTGRRATLDNGTFLQETMVKRYYDLTDLALRPPMVTSMTHDIFFGSLNYTTRLQYHTSCRNYFLVTQGSITIKLTPPRNTPFLKEIKKYDTQEFFSDVNPWTDDPKKVKFLELVVPVGKLFYIPAYWWYSIRLEKDACVCMFHYKTLTNLIATLPDIGMGILQRHNTTTKVLPVVQL</sequence>
<accession>A0A6C0AGW0</accession>
<evidence type="ECO:0008006" key="2">
    <source>
        <dbReference type="Google" id="ProtNLM"/>
    </source>
</evidence>
<dbReference type="AlphaFoldDB" id="A0A6C0AGW0"/>
<evidence type="ECO:0000313" key="1">
    <source>
        <dbReference type="EMBL" id="QHS78962.1"/>
    </source>
</evidence>
<dbReference type="EMBL" id="MN740625">
    <property type="protein sequence ID" value="QHS78962.1"/>
    <property type="molecule type" value="Genomic_DNA"/>
</dbReference>
<dbReference type="SUPFAM" id="SSF51197">
    <property type="entry name" value="Clavaminate synthase-like"/>
    <property type="match status" value="1"/>
</dbReference>